<gene>
    <name evidence="2" type="ORF">VroAM7_48380</name>
</gene>
<organism evidence="2 3">
    <name type="scientific">Vibrio rotiferianus</name>
    <dbReference type="NCBI Taxonomy" id="190895"/>
    <lineage>
        <taxon>Bacteria</taxon>
        <taxon>Pseudomonadati</taxon>
        <taxon>Pseudomonadota</taxon>
        <taxon>Gammaproteobacteria</taxon>
        <taxon>Vibrionales</taxon>
        <taxon>Vibrionaceae</taxon>
        <taxon>Vibrio</taxon>
    </lineage>
</organism>
<keyword evidence="1" id="KW-0732">Signal</keyword>
<evidence type="ECO:0000256" key="1">
    <source>
        <dbReference type="SAM" id="SignalP"/>
    </source>
</evidence>
<dbReference type="Gene3D" id="1.25.40.10">
    <property type="entry name" value="Tetratricopeptide repeat domain"/>
    <property type="match status" value="1"/>
</dbReference>
<dbReference type="EMBL" id="AP019799">
    <property type="protein sequence ID" value="BBL92185.1"/>
    <property type="molecule type" value="Genomic_DNA"/>
</dbReference>
<accession>A0A510IEE3</accession>
<protein>
    <recommendedName>
        <fullName evidence="4">Sel1 repeat family protein</fullName>
    </recommendedName>
</protein>
<dbReference type="Proteomes" id="UP000315115">
    <property type="component" value="Chromosome 2"/>
</dbReference>
<evidence type="ECO:0000313" key="2">
    <source>
        <dbReference type="EMBL" id="BBL92185.1"/>
    </source>
</evidence>
<feature type="chain" id="PRO_5021795719" description="Sel1 repeat family protein" evidence="1">
    <location>
        <begin position="23"/>
        <end position="334"/>
    </location>
</feature>
<feature type="signal peptide" evidence="1">
    <location>
        <begin position="1"/>
        <end position="22"/>
    </location>
</feature>
<evidence type="ECO:0000313" key="3">
    <source>
        <dbReference type="Proteomes" id="UP000315115"/>
    </source>
</evidence>
<name>A0A510IEE3_9VIBR</name>
<dbReference type="RefSeq" id="WP_143694174.1">
    <property type="nucleotide sequence ID" value="NZ_AP019799.1"/>
</dbReference>
<reference evidence="3" key="1">
    <citation type="submission" date="2019-07" db="EMBL/GenBank/DDBJ databases">
        <title>Complete Genome Sequences of Vibrion rotiferianus strain AM7.</title>
        <authorList>
            <person name="Miyazaki K."/>
            <person name="Wiseschart A."/>
            <person name="Pootanakit K."/>
            <person name="Ishimori K."/>
            <person name="Kitahara K."/>
        </authorList>
    </citation>
    <scope>NUCLEOTIDE SEQUENCE [LARGE SCALE GENOMIC DNA]</scope>
    <source>
        <strain evidence="3">AM7</strain>
    </source>
</reference>
<dbReference type="SUPFAM" id="SSF81901">
    <property type="entry name" value="HCP-like"/>
    <property type="match status" value="1"/>
</dbReference>
<dbReference type="InterPro" id="IPR011990">
    <property type="entry name" value="TPR-like_helical_dom_sf"/>
</dbReference>
<evidence type="ECO:0008006" key="4">
    <source>
        <dbReference type="Google" id="ProtNLM"/>
    </source>
</evidence>
<proteinExistence type="predicted"/>
<dbReference type="AlphaFoldDB" id="A0A510IEE3"/>
<sequence length="334" mass="38104">MSAVTRLLTLSLCLFCSFGNSAEDVSYDLNNLSAKEAFEKGRLLRAQFKNVEGRRYLKFAAELEEPNAAYLYAMELASYKSTIRTPPESQHYLMIAAKNGSRKAMQFLYQHANWLEKEEQNLWKKNYYNAVINLGREQPEQAFYELALYHKGSDDELSQYYLSRAVAFNHPQALMDLASQVEAGKGTFVLPGSRQTNARHTYLKAAETGYLPAILNYIKYLESAQMYGKAYEWRVKAMEAGDLTSLPILASILIDQSEPYGFVESDFVAAKAYLSVYLESAGRDKLPALYSNVETLFSNLSLVVNDTYDNKLIILENKIKSHAPFYNHDTFWDY</sequence>